<dbReference type="AlphaFoldDB" id="K0K862"/>
<accession>K0K862</accession>
<protein>
    <submittedName>
        <fullName evidence="1">Uncharacterized protein</fullName>
    </submittedName>
</protein>
<dbReference type="EMBL" id="HE804045">
    <property type="protein sequence ID" value="CCH32863.1"/>
    <property type="molecule type" value="Genomic_DNA"/>
</dbReference>
<gene>
    <name evidence="1" type="ordered locus">BN6_56040</name>
</gene>
<name>K0K862_SACES</name>
<evidence type="ECO:0000313" key="2">
    <source>
        <dbReference type="Proteomes" id="UP000006281"/>
    </source>
</evidence>
<dbReference type="HOGENOM" id="CLU_2208181_0_0_11"/>
<evidence type="ECO:0000313" key="1">
    <source>
        <dbReference type="EMBL" id="CCH32863.1"/>
    </source>
</evidence>
<sequence length="107" mass="11729">MTGSLYHVYRPSLPLRYCAWRLAVRCRGRSGGVDGRGLRGECSECFDLTGRSSRVDGHRNPRLCRSRESCVSHDRLAIAPDGTWLADLTVPVVAVSLEGITADRAAL</sequence>
<keyword evidence="2" id="KW-1185">Reference proteome</keyword>
<dbReference type="Proteomes" id="UP000006281">
    <property type="component" value="Chromosome"/>
</dbReference>
<dbReference type="KEGG" id="sesp:BN6_56040"/>
<organism evidence="1 2">
    <name type="scientific">Saccharothrix espanaensis (strain ATCC 51144 / DSM 44229 / JCM 9112 / NBRC 15066 / NRRL 15764)</name>
    <dbReference type="NCBI Taxonomy" id="1179773"/>
    <lineage>
        <taxon>Bacteria</taxon>
        <taxon>Bacillati</taxon>
        <taxon>Actinomycetota</taxon>
        <taxon>Actinomycetes</taxon>
        <taxon>Pseudonocardiales</taxon>
        <taxon>Pseudonocardiaceae</taxon>
        <taxon>Saccharothrix</taxon>
    </lineage>
</organism>
<proteinExistence type="predicted"/>
<reference evidence="1 2" key="1">
    <citation type="journal article" date="2012" name="BMC Genomics">
        <title>Complete genome sequence of Saccharothrix espanaensis DSM 44229T and comparison to the other completely sequenced Pseudonocardiaceae.</title>
        <authorList>
            <person name="Strobel T."/>
            <person name="Al-Dilaimi A."/>
            <person name="Blom J."/>
            <person name="Gessner A."/>
            <person name="Kalinowski J."/>
            <person name="Luzhetska M."/>
            <person name="Puhler A."/>
            <person name="Szczepanowski R."/>
            <person name="Bechthold A."/>
            <person name="Ruckert C."/>
        </authorList>
    </citation>
    <scope>NUCLEOTIDE SEQUENCE [LARGE SCALE GENOMIC DNA]</scope>
    <source>
        <strain evidence="2">ATCC 51144 / DSM 44229 / JCM 9112 / NBRC 15066 / NRRL 15764</strain>
    </source>
</reference>